<gene>
    <name evidence="2" type="ORF">J1605_020679</name>
</gene>
<keyword evidence="3" id="KW-1185">Reference proteome</keyword>
<evidence type="ECO:0000313" key="2">
    <source>
        <dbReference type="EMBL" id="KAJ8791239.1"/>
    </source>
</evidence>
<evidence type="ECO:0000256" key="1">
    <source>
        <dbReference type="SAM" id="MobiDB-lite"/>
    </source>
</evidence>
<feature type="compositionally biased region" description="Acidic residues" evidence="1">
    <location>
        <begin position="1"/>
        <end position="14"/>
    </location>
</feature>
<evidence type="ECO:0000313" key="3">
    <source>
        <dbReference type="Proteomes" id="UP001159641"/>
    </source>
</evidence>
<accession>A0AB34HL24</accession>
<proteinExistence type="predicted"/>
<dbReference type="EMBL" id="JAIQCJ010001303">
    <property type="protein sequence ID" value="KAJ8791239.1"/>
    <property type="molecule type" value="Genomic_DNA"/>
</dbReference>
<sequence length="190" mass="20893">MMEEDGEMEEDDQGMEQAGQVDGRKRWREVEEEMEMGGRLRTRASRPAQSSRIGIRLRVHGKADPPLGHLTFGVTGSVLTLTSDPGPVVAWNGSDPTVPSAAGHPLCLISVSVWRPSWALTCFDVRLPCSVSPAPSLGAFPSKRLSSTSERSYRTVDREMVSAAQRLPDVKYVILFPNQRIPDQLVCCLS</sequence>
<feature type="region of interest" description="Disordered" evidence="1">
    <location>
        <begin position="1"/>
        <end position="47"/>
    </location>
</feature>
<name>A0AB34HL24_ESCRO</name>
<dbReference type="Proteomes" id="UP001159641">
    <property type="component" value="Unassembled WGS sequence"/>
</dbReference>
<dbReference type="AlphaFoldDB" id="A0AB34HL24"/>
<organism evidence="2 3">
    <name type="scientific">Eschrichtius robustus</name>
    <name type="common">California gray whale</name>
    <name type="synonym">Eschrichtius gibbosus</name>
    <dbReference type="NCBI Taxonomy" id="9764"/>
    <lineage>
        <taxon>Eukaryota</taxon>
        <taxon>Metazoa</taxon>
        <taxon>Chordata</taxon>
        <taxon>Craniata</taxon>
        <taxon>Vertebrata</taxon>
        <taxon>Euteleostomi</taxon>
        <taxon>Mammalia</taxon>
        <taxon>Eutheria</taxon>
        <taxon>Laurasiatheria</taxon>
        <taxon>Artiodactyla</taxon>
        <taxon>Whippomorpha</taxon>
        <taxon>Cetacea</taxon>
        <taxon>Mysticeti</taxon>
        <taxon>Eschrichtiidae</taxon>
        <taxon>Eschrichtius</taxon>
    </lineage>
</organism>
<protein>
    <submittedName>
        <fullName evidence="2">Uncharacterized protein</fullName>
    </submittedName>
</protein>
<comment type="caution">
    <text evidence="2">The sequence shown here is derived from an EMBL/GenBank/DDBJ whole genome shotgun (WGS) entry which is preliminary data.</text>
</comment>
<reference evidence="2 3" key="1">
    <citation type="submission" date="2022-11" db="EMBL/GenBank/DDBJ databases">
        <title>Whole genome sequence of Eschrichtius robustus ER-17-0199.</title>
        <authorList>
            <person name="Bruniche-Olsen A."/>
            <person name="Black A.N."/>
            <person name="Fields C.J."/>
            <person name="Walden K."/>
            <person name="Dewoody J.A."/>
        </authorList>
    </citation>
    <scope>NUCLEOTIDE SEQUENCE [LARGE SCALE GENOMIC DNA]</scope>
    <source>
        <strain evidence="2">ER-17-0199</strain>
        <tissue evidence="2">Blubber</tissue>
    </source>
</reference>